<reference evidence="7 8" key="1">
    <citation type="submission" date="2016-07" db="EMBL/GenBank/DDBJ databases">
        <title>Genome analysis of Sphingobacterium siyangense T12B17.</title>
        <authorList>
            <person name="Xu D."/>
            <person name="Su Y."/>
            <person name="Zheng S."/>
        </authorList>
    </citation>
    <scope>NUCLEOTIDE SEQUENCE [LARGE SCALE GENOMIC DNA]</scope>
    <source>
        <strain evidence="7 8">T12B17</strain>
    </source>
</reference>
<feature type="domain" description="Soluble ligand binding" evidence="6">
    <location>
        <begin position="239"/>
        <end position="285"/>
    </location>
</feature>
<evidence type="ECO:0000256" key="3">
    <source>
        <dbReference type="SAM" id="Phobius"/>
    </source>
</evidence>
<accession>A0A420FHN9</accession>
<dbReference type="GO" id="GO:0015159">
    <property type="term" value="F:polysaccharide transmembrane transporter activity"/>
    <property type="evidence" value="ECO:0007669"/>
    <property type="project" value="InterPro"/>
</dbReference>
<feature type="compositionally biased region" description="Polar residues" evidence="2">
    <location>
        <begin position="89"/>
        <end position="117"/>
    </location>
</feature>
<evidence type="ECO:0000259" key="6">
    <source>
        <dbReference type="Pfam" id="PF10531"/>
    </source>
</evidence>
<keyword evidence="3" id="KW-0812">Transmembrane</keyword>
<feature type="domain" description="Soluble ligand binding" evidence="6">
    <location>
        <begin position="406"/>
        <end position="456"/>
    </location>
</feature>
<gene>
    <name evidence="7" type="ORF">BCY89_14815</name>
</gene>
<evidence type="ECO:0000256" key="4">
    <source>
        <dbReference type="SAM" id="SignalP"/>
    </source>
</evidence>
<evidence type="ECO:0000313" key="8">
    <source>
        <dbReference type="Proteomes" id="UP000286402"/>
    </source>
</evidence>
<dbReference type="InterPro" id="IPR019554">
    <property type="entry name" value="Soluble_ligand-bd"/>
</dbReference>
<feature type="domain" description="Soluble ligand binding" evidence="6">
    <location>
        <begin position="591"/>
        <end position="635"/>
    </location>
</feature>
<feature type="region of interest" description="Disordered" evidence="2">
    <location>
        <begin position="672"/>
        <end position="703"/>
    </location>
</feature>
<evidence type="ECO:0000313" key="7">
    <source>
        <dbReference type="EMBL" id="RKF32448.1"/>
    </source>
</evidence>
<name>A0A420FHN9_9SPHI</name>
<evidence type="ECO:0000256" key="2">
    <source>
        <dbReference type="SAM" id="MobiDB-lite"/>
    </source>
</evidence>
<keyword evidence="1" id="KW-0175">Coiled coil</keyword>
<feature type="domain" description="Soluble ligand binding" evidence="6">
    <location>
        <begin position="744"/>
        <end position="785"/>
    </location>
</feature>
<dbReference type="Pfam" id="PF02563">
    <property type="entry name" value="Poly_export"/>
    <property type="match status" value="1"/>
</dbReference>
<dbReference type="PANTHER" id="PTHR33619">
    <property type="entry name" value="POLYSACCHARIDE EXPORT PROTEIN GFCE-RELATED"/>
    <property type="match status" value="1"/>
</dbReference>
<feature type="domain" description="Soluble ligand binding" evidence="6">
    <location>
        <begin position="495"/>
        <end position="542"/>
    </location>
</feature>
<sequence>MKRIILWLCIAGFVGTVHAQTNPANIKVDNLSDAQIEQYVKQAALMGYDESQLDGFARAQGVSAVEVQKLKDRLVKIKRKKQQPDQLKELSNTKGNSQSGVRQVGGVSNSDSLQNKQTNKRDSVDNEEGKLKIFGSDLFKNNAITFEPNLRMATPSSYIIGPDDEILLDITGDNEASYKLPVSPDGTIKVEYVGQVNVAGLSIAAAKSKIEQRLSGTYSALRSGRTQVSVTIGNIRTIRVTLTGAATKPGTYSLPSLATVFNALYAAGGPNKNGTYRKIQVIRGNRVISTIDVYDFLANGIQQGNIRLQDQDIIHIPVYGARVQFEGEVKRPAIFETVPGESLSDILRYAGDFTENAYSAKVKVLQTTGRERSVQDIYADQFANYMPKSGDQYIVEPILERFANRITVLGAVFRPGIFGLEPGMTLKQVLYMADGVREDAFLERGIINRLKADNTSELINFNVHDILAGTVADIPLKREDKIEIASIFDLRDEYKFTVQGEVRFPGDFPFASNATLGDLIQKAGGLTEAAKNARVEIARRIQNLDVNDHRSSKTILVDIKDGVLMDPALTLQPYDVISILGDAGFRTQRQVKIEGEVLYPGFYTIAREDERISDIIKRAGGLTPYAYTEGASLKRTGMSKLKAAEKKEKERLKRELEKDSLDIDEKDGKTAKYKDVEEENGDNSKAKSSALAKVSQQGTSASDIEPSDLVGIELNKILEKPYEKGDLLVLDGDIINVPKELETVKVVGEVLNPNNVIYVKGKNLKYYVNQAGGFTDNALKKRVFVQYANGAVKGKDGGYPEVKPGAEIVVPKKAPRERMTAQGWVGLGTGIASLAAIIVSLLR</sequence>
<keyword evidence="8" id="KW-1185">Reference proteome</keyword>
<dbReference type="AlphaFoldDB" id="A0A420FHN9"/>
<protein>
    <submittedName>
        <fullName evidence="7">Capsule biosynthesis protein</fullName>
    </submittedName>
</protein>
<keyword evidence="4" id="KW-0732">Signal</keyword>
<feature type="domain" description="Soluble ligand binding" evidence="6">
    <location>
        <begin position="326"/>
        <end position="366"/>
    </location>
</feature>
<dbReference type="Pfam" id="PF10531">
    <property type="entry name" value="SLBB"/>
    <property type="match status" value="6"/>
</dbReference>
<feature type="coiled-coil region" evidence="1">
    <location>
        <begin position="638"/>
        <end position="669"/>
    </location>
</feature>
<comment type="caution">
    <text evidence="7">The sequence shown here is derived from an EMBL/GenBank/DDBJ whole genome shotgun (WGS) entry which is preliminary data.</text>
</comment>
<keyword evidence="3" id="KW-1133">Transmembrane helix</keyword>
<dbReference type="InterPro" id="IPR049712">
    <property type="entry name" value="Poly_export"/>
</dbReference>
<dbReference type="RefSeq" id="WP_120335718.1">
    <property type="nucleotide sequence ID" value="NZ_CP070350.1"/>
</dbReference>
<evidence type="ECO:0000259" key="5">
    <source>
        <dbReference type="Pfam" id="PF02563"/>
    </source>
</evidence>
<dbReference type="Gene3D" id="3.30.1950.10">
    <property type="entry name" value="wza like domain"/>
    <property type="match status" value="1"/>
</dbReference>
<dbReference type="Proteomes" id="UP000286402">
    <property type="component" value="Unassembled WGS sequence"/>
</dbReference>
<proteinExistence type="predicted"/>
<dbReference type="InterPro" id="IPR003715">
    <property type="entry name" value="Poly_export_N"/>
</dbReference>
<evidence type="ECO:0000256" key="1">
    <source>
        <dbReference type="SAM" id="Coils"/>
    </source>
</evidence>
<feature type="chain" id="PRO_5043343981" evidence="4">
    <location>
        <begin position="20"/>
        <end position="843"/>
    </location>
</feature>
<feature type="region of interest" description="Disordered" evidence="2">
    <location>
        <begin position="79"/>
        <end position="127"/>
    </location>
</feature>
<dbReference type="PANTHER" id="PTHR33619:SF3">
    <property type="entry name" value="POLYSACCHARIDE EXPORT PROTEIN GFCE-RELATED"/>
    <property type="match status" value="1"/>
</dbReference>
<feature type="transmembrane region" description="Helical" evidence="3">
    <location>
        <begin position="823"/>
        <end position="842"/>
    </location>
</feature>
<dbReference type="Gene3D" id="3.10.560.10">
    <property type="entry name" value="Outer membrane lipoprotein wza domain like"/>
    <property type="match status" value="6"/>
</dbReference>
<feature type="signal peptide" evidence="4">
    <location>
        <begin position="1"/>
        <end position="19"/>
    </location>
</feature>
<feature type="domain" description="Polysaccharide export protein N-terminal" evidence="5">
    <location>
        <begin position="154"/>
        <end position="231"/>
    </location>
</feature>
<organism evidence="7 8">
    <name type="scientific">Sphingobacterium siyangense</name>
    <dbReference type="NCBI Taxonomy" id="459529"/>
    <lineage>
        <taxon>Bacteria</taxon>
        <taxon>Pseudomonadati</taxon>
        <taxon>Bacteroidota</taxon>
        <taxon>Sphingobacteriia</taxon>
        <taxon>Sphingobacteriales</taxon>
        <taxon>Sphingobacteriaceae</taxon>
        <taxon>Sphingobacterium</taxon>
    </lineage>
</organism>
<dbReference type="EMBL" id="MCAQ01000027">
    <property type="protein sequence ID" value="RKF32448.1"/>
    <property type="molecule type" value="Genomic_DNA"/>
</dbReference>
<keyword evidence="3" id="KW-0472">Membrane</keyword>